<dbReference type="EMBL" id="AGNL01001674">
    <property type="protein sequence ID" value="EJK76811.1"/>
    <property type="molecule type" value="Genomic_DNA"/>
</dbReference>
<reference evidence="2 3" key="1">
    <citation type="journal article" date="2012" name="Genome Biol.">
        <title>Genome and low-iron response of an oceanic diatom adapted to chronic iron limitation.</title>
        <authorList>
            <person name="Lommer M."/>
            <person name="Specht M."/>
            <person name="Roy A.S."/>
            <person name="Kraemer L."/>
            <person name="Andreson R."/>
            <person name="Gutowska M.A."/>
            <person name="Wolf J."/>
            <person name="Bergner S.V."/>
            <person name="Schilhabel M.B."/>
            <person name="Klostermeier U.C."/>
            <person name="Beiko R.G."/>
            <person name="Rosenstiel P."/>
            <person name="Hippler M."/>
            <person name="Laroche J."/>
        </authorList>
    </citation>
    <scope>NUCLEOTIDE SEQUENCE [LARGE SCALE GENOMIC DNA]</scope>
    <source>
        <strain evidence="2 3">CCMP1005</strain>
    </source>
</reference>
<sequence length="205" mass="22664">AGAYQLPKDADVVWKDDWTSWEDFLGVTLTFEAGREVARTMEVATEDDYMRLMKSKTIPEEDVASRLPFRPDLMYKDNWNGWDDFLVGDASGLPPLQLASWARTRWNGPQHIGGALRVANNADRVAPIVSDGARFGLMSDLAPGAPVAQVYPRCGPCSLDSEAAPPRVCRRDRRALRVSFRRARPTSRPVAPAGRHAAKQESGAI</sequence>
<evidence type="ECO:0000313" key="3">
    <source>
        <dbReference type="Proteomes" id="UP000266841"/>
    </source>
</evidence>
<keyword evidence="3" id="KW-1185">Reference proteome</keyword>
<protein>
    <submittedName>
        <fullName evidence="2">Uncharacterized protein</fullName>
    </submittedName>
</protein>
<feature type="region of interest" description="Disordered" evidence="1">
    <location>
        <begin position="181"/>
        <end position="205"/>
    </location>
</feature>
<accession>K0TN38</accession>
<dbReference type="OrthoDB" id="38343at2759"/>
<gene>
    <name evidence="2" type="ORF">THAOC_01406</name>
</gene>
<dbReference type="Proteomes" id="UP000266841">
    <property type="component" value="Unassembled WGS sequence"/>
</dbReference>
<evidence type="ECO:0000256" key="1">
    <source>
        <dbReference type="SAM" id="MobiDB-lite"/>
    </source>
</evidence>
<name>K0TN38_THAOC</name>
<evidence type="ECO:0000313" key="2">
    <source>
        <dbReference type="EMBL" id="EJK76811.1"/>
    </source>
</evidence>
<comment type="caution">
    <text evidence="2">The sequence shown here is derived from an EMBL/GenBank/DDBJ whole genome shotgun (WGS) entry which is preliminary data.</text>
</comment>
<organism evidence="2 3">
    <name type="scientific">Thalassiosira oceanica</name>
    <name type="common">Marine diatom</name>
    <dbReference type="NCBI Taxonomy" id="159749"/>
    <lineage>
        <taxon>Eukaryota</taxon>
        <taxon>Sar</taxon>
        <taxon>Stramenopiles</taxon>
        <taxon>Ochrophyta</taxon>
        <taxon>Bacillariophyta</taxon>
        <taxon>Coscinodiscophyceae</taxon>
        <taxon>Thalassiosirophycidae</taxon>
        <taxon>Thalassiosirales</taxon>
        <taxon>Thalassiosiraceae</taxon>
        <taxon>Thalassiosira</taxon>
    </lineage>
</organism>
<proteinExistence type="predicted"/>
<feature type="non-terminal residue" evidence="2">
    <location>
        <position position="1"/>
    </location>
</feature>
<dbReference type="AlphaFoldDB" id="K0TN38"/>
<dbReference type="eggNOG" id="ENOG502SGSZ">
    <property type="taxonomic scope" value="Eukaryota"/>
</dbReference>